<name>A0A8H5AP20_FUSOX</name>
<evidence type="ECO:0000259" key="2">
    <source>
        <dbReference type="PROSITE" id="PS50157"/>
    </source>
</evidence>
<dbReference type="Gene3D" id="3.30.160.60">
    <property type="entry name" value="Classic Zinc Finger"/>
    <property type="match status" value="1"/>
</dbReference>
<dbReference type="InterPro" id="IPR013087">
    <property type="entry name" value="Znf_C2H2_type"/>
</dbReference>
<sequence length="393" mass="45658">MPGLAVLFDSGRPNQLRTATMIGDNQTCAEFKSVSPEIEDWPHLALSVDHEEETTFQLPTCQEQVDEICTKLPKHVALQYTTIDIETVPKSSPKTIKAITYQEKWEKDVELWFKKSNYRPVAHKTLNSEPFCSCYQGLERFAAYGRLDHSIDAWEMRLELKHSDATIDRHHWVFELLTLCYSADDISKEIPGRPQKVLEFAIKEPIYGCQDCQKVFRKRGRLQDHSRTKHDVTQTHYYCYKCDKAHEFESWDACLGKQRRLDLGDREEMNTFYEMQLMFLAQLDAPDSQECWRMYFNGPHMKRSEFWSALCTLLSNRIQRVRVTVGGDKHERKMLAQLLRVAQCEQEVVSQGKGDRVIDVSSGNLDWYKALRSKARNGDKQPRLSAAEMGFVV</sequence>
<dbReference type="AlphaFoldDB" id="A0A8H5AP20"/>
<evidence type="ECO:0000256" key="1">
    <source>
        <dbReference type="PROSITE-ProRule" id="PRU00042"/>
    </source>
</evidence>
<evidence type="ECO:0000313" key="4">
    <source>
        <dbReference type="Proteomes" id="UP000558688"/>
    </source>
</evidence>
<dbReference type="GO" id="GO:0008270">
    <property type="term" value="F:zinc ion binding"/>
    <property type="evidence" value="ECO:0007669"/>
    <property type="project" value="UniProtKB-KW"/>
</dbReference>
<evidence type="ECO:0000313" key="3">
    <source>
        <dbReference type="EMBL" id="KAF5268149.1"/>
    </source>
</evidence>
<feature type="domain" description="C2H2-type" evidence="2">
    <location>
        <begin position="207"/>
        <end position="235"/>
    </location>
</feature>
<protein>
    <recommendedName>
        <fullName evidence="2">C2H2-type domain-containing protein</fullName>
    </recommendedName>
</protein>
<dbReference type="PROSITE" id="PS50157">
    <property type="entry name" value="ZINC_FINGER_C2H2_2"/>
    <property type="match status" value="1"/>
</dbReference>
<keyword evidence="1" id="KW-0863">Zinc-finger</keyword>
<proteinExistence type="predicted"/>
<dbReference type="Proteomes" id="UP000558688">
    <property type="component" value="Unassembled WGS sequence"/>
</dbReference>
<accession>A0A8H5AP20</accession>
<dbReference type="EMBL" id="JAAFOW010000145">
    <property type="protein sequence ID" value="KAF5268149.1"/>
    <property type="molecule type" value="Genomic_DNA"/>
</dbReference>
<keyword evidence="1" id="KW-0479">Metal-binding</keyword>
<reference evidence="3" key="1">
    <citation type="submission" date="2020-02" db="EMBL/GenBank/DDBJ databases">
        <title>Identification and distribution of gene clusters putatively required for synthesis of sphingolipid metabolism inhibitors in phylogenetically diverse species of the filamentous fungus Fusarium.</title>
        <authorList>
            <person name="Kim H.-S."/>
            <person name="Busman M."/>
            <person name="Brown D.W."/>
            <person name="Divon H."/>
            <person name="Uhlig S."/>
            <person name="Proctor R.H."/>
        </authorList>
    </citation>
    <scope>NUCLEOTIDE SEQUENCE [LARGE SCALE GENOMIC DNA]</scope>
    <source>
        <strain evidence="3">NRRL 39464</strain>
    </source>
</reference>
<keyword evidence="1" id="KW-0862">Zinc</keyword>
<organism evidence="3 4">
    <name type="scientific">Fusarium oxysporum</name>
    <name type="common">Fusarium vascular wilt</name>
    <dbReference type="NCBI Taxonomy" id="5507"/>
    <lineage>
        <taxon>Eukaryota</taxon>
        <taxon>Fungi</taxon>
        <taxon>Dikarya</taxon>
        <taxon>Ascomycota</taxon>
        <taxon>Pezizomycotina</taxon>
        <taxon>Sordariomycetes</taxon>
        <taxon>Hypocreomycetidae</taxon>
        <taxon>Hypocreales</taxon>
        <taxon>Nectriaceae</taxon>
        <taxon>Fusarium</taxon>
        <taxon>Fusarium oxysporum species complex</taxon>
    </lineage>
</organism>
<dbReference type="PROSITE" id="PS00028">
    <property type="entry name" value="ZINC_FINGER_C2H2_1"/>
    <property type="match status" value="1"/>
</dbReference>
<gene>
    <name evidence="3" type="ORF">FOXYS1_969</name>
</gene>
<comment type="caution">
    <text evidence="3">The sequence shown here is derived from an EMBL/GenBank/DDBJ whole genome shotgun (WGS) entry which is preliminary data.</text>
</comment>